<dbReference type="Pfam" id="PF17127">
    <property type="entry name" value="DUF5106"/>
    <property type="match status" value="1"/>
</dbReference>
<dbReference type="Pfam" id="PF13905">
    <property type="entry name" value="Thioredoxin_8"/>
    <property type="match status" value="1"/>
</dbReference>
<dbReference type="InterPro" id="IPR013766">
    <property type="entry name" value="Thioredoxin_domain"/>
</dbReference>
<dbReference type="InterPro" id="IPR033395">
    <property type="entry name" value="DUF5106"/>
</dbReference>
<reference evidence="3 4" key="1">
    <citation type="submission" date="2020-08" db="EMBL/GenBank/DDBJ databases">
        <title>Genome public.</title>
        <authorList>
            <person name="Liu C."/>
            <person name="Sun Q."/>
        </authorList>
    </citation>
    <scope>NUCLEOTIDE SEQUENCE [LARGE SCALE GENOMIC DNA]</scope>
    <source>
        <strain evidence="3 4">NSJ-79</strain>
    </source>
</reference>
<proteinExistence type="predicted"/>
<dbReference type="EMBL" id="JACOOJ010000045">
    <property type="protein sequence ID" value="MBC5634681.1"/>
    <property type="molecule type" value="Genomic_DNA"/>
</dbReference>
<feature type="signal peptide" evidence="1">
    <location>
        <begin position="1"/>
        <end position="20"/>
    </location>
</feature>
<keyword evidence="4" id="KW-1185">Reference proteome</keyword>
<organism evidence="3 4">
    <name type="scientific">Parabacteroides hominis</name>
    <dbReference type="NCBI Taxonomy" id="2763057"/>
    <lineage>
        <taxon>Bacteria</taxon>
        <taxon>Pseudomonadati</taxon>
        <taxon>Bacteroidota</taxon>
        <taxon>Bacteroidia</taxon>
        <taxon>Bacteroidales</taxon>
        <taxon>Tannerellaceae</taxon>
        <taxon>Parabacteroides</taxon>
    </lineage>
</organism>
<dbReference type="PROSITE" id="PS51257">
    <property type="entry name" value="PROKAR_LIPOPROTEIN"/>
    <property type="match status" value="1"/>
</dbReference>
<evidence type="ECO:0000256" key="1">
    <source>
        <dbReference type="SAM" id="SignalP"/>
    </source>
</evidence>
<evidence type="ECO:0000259" key="2">
    <source>
        <dbReference type="PROSITE" id="PS51352"/>
    </source>
</evidence>
<dbReference type="InterPro" id="IPR036249">
    <property type="entry name" value="Thioredoxin-like_sf"/>
</dbReference>
<dbReference type="Proteomes" id="UP000651475">
    <property type="component" value="Unassembled WGS sequence"/>
</dbReference>
<gene>
    <name evidence="3" type="ORF">H8S65_18205</name>
</gene>
<dbReference type="InterPro" id="IPR012336">
    <property type="entry name" value="Thioredoxin-like_fold"/>
</dbReference>
<dbReference type="SUPFAM" id="SSF52833">
    <property type="entry name" value="Thioredoxin-like"/>
    <property type="match status" value="1"/>
</dbReference>
<dbReference type="Gene3D" id="3.40.30.10">
    <property type="entry name" value="Glutaredoxin"/>
    <property type="match status" value="1"/>
</dbReference>
<comment type="caution">
    <text evidence="3">The sequence shown here is derived from an EMBL/GenBank/DDBJ whole genome shotgun (WGS) entry which is preliminary data.</text>
</comment>
<keyword evidence="1" id="KW-0732">Signal</keyword>
<dbReference type="PROSITE" id="PS51352">
    <property type="entry name" value="THIOREDOXIN_2"/>
    <property type="match status" value="1"/>
</dbReference>
<accession>A0ABR7DT85</accession>
<evidence type="ECO:0000313" key="4">
    <source>
        <dbReference type="Proteomes" id="UP000651475"/>
    </source>
</evidence>
<protein>
    <submittedName>
        <fullName evidence="3">DUF5106 domain-containing protein</fullName>
    </submittedName>
</protein>
<feature type="domain" description="Thioredoxin" evidence="2">
    <location>
        <begin position="169"/>
        <end position="313"/>
    </location>
</feature>
<sequence length="313" mass="36087">MRIRIFCLLFFTLIFSACNGQQTKKTETGNTKERTFQMVSVPSVITEPEERAAYLVKHYWDKFDFTDTTLIHLPEITEQATSNYIDMMKYVPAEVASSSIKDMMNKASADSTMFACFAGLYEKYLYDPNSPMRDESLYIYVLEAVLEAPVLDEVSKIRPAHLLELALKNRVGEPATDFTYTLADGKKGTLYHTKADYLLLFFYNPDCHACKEITDQLAASPLVTEWTKNNKLKILAVYPDEDLEAWKNHISYMPAGWINSYDSTVSLKNDEIYDLKAIPTLYLLDKDKKVVLKDVTFNQVEYYLRREQTVNHL</sequence>
<name>A0ABR7DT85_9BACT</name>
<evidence type="ECO:0000313" key="3">
    <source>
        <dbReference type="EMBL" id="MBC5634681.1"/>
    </source>
</evidence>
<feature type="chain" id="PRO_5045792750" evidence="1">
    <location>
        <begin position="21"/>
        <end position="313"/>
    </location>
</feature>
<dbReference type="RefSeq" id="WP_186931271.1">
    <property type="nucleotide sequence ID" value="NZ_JACOOJ010000045.1"/>
</dbReference>